<dbReference type="Gramene" id="mRNA:HanXRQr2_Chr13g0567041">
    <property type="protein sequence ID" value="CDS:HanXRQr2_Chr13g0567041.1"/>
    <property type="gene ID" value="HanXRQr2_Chr13g0567041"/>
</dbReference>
<proteinExistence type="predicted"/>
<reference evidence="1" key="1">
    <citation type="journal article" date="2017" name="Nature">
        <title>The sunflower genome provides insights into oil metabolism, flowering and Asterid evolution.</title>
        <authorList>
            <person name="Badouin H."/>
            <person name="Gouzy J."/>
            <person name="Grassa C.J."/>
            <person name="Murat F."/>
            <person name="Staton S.E."/>
            <person name="Cottret L."/>
            <person name="Lelandais-Briere C."/>
            <person name="Owens G.L."/>
            <person name="Carrere S."/>
            <person name="Mayjonade B."/>
            <person name="Legrand L."/>
            <person name="Gill N."/>
            <person name="Kane N.C."/>
            <person name="Bowers J.E."/>
            <person name="Hubner S."/>
            <person name="Bellec A."/>
            <person name="Berard A."/>
            <person name="Berges H."/>
            <person name="Blanchet N."/>
            <person name="Boniface M.C."/>
            <person name="Brunel D."/>
            <person name="Catrice O."/>
            <person name="Chaidir N."/>
            <person name="Claudel C."/>
            <person name="Donnadieu C."/>
            <person name="Faraut T."/>
            <person name="Fievet G."/>
            <person name="Helmstetter N."/>
            <person name="King M."/>
            <person name="Knapp S.J."/>
            <person name="Lai Z."/>
            <person name="Le Paslier M.C."/>
            <person name="Lippi Y."/>
            <person name="Lorenzon L."/>
            <person name="Mandel J.R."/>
            <person name="Marage G."/>
            <person name="Marchand G."/>
            <person name="Marquand E."/>
            <person name="Bret-Mestries E."/>
            <person name="Morien E."/>
            <person name="Nambeesan S."/>
            <person name="Nguyen T."/>
            <person name="Pegot-Espagnet P."/>
            <person name="Pouilly N."/>
            <person name="Raftis F."/>
            <person name="Sallet E."/>
            <person name="Schiex T."/>
            <person name="Thomas J."/>
            <person name="Vandecasteele C."/>
            <person name="Vares D."/>
            <person name="Vear F."/>
            <person name="Vautrin S."/>
            <person name="Crespi M."/>
            <person name="Mangin B."/>
            <person name="Burke J.M."/>
            <person name="Salse J."/>
            <person name="Munos S."/>
            <person name="Vincourt P."/>
            <person name="Rieseberg L.H."/>
            <person name="Langlade N.B."/>
        </authorList>
    </citation>
    <scope>NUCLEOTIDE SEQUENCE</scope>
    <source>
        <tissue evidence="1">Leaves</tissue>
    </source>
</reference>
<dbReference type="EMBL" id="MNCJ02000328">
    <property type="protein sequence ID" value="KAF5771619.1"/>
    <property type="molecule type" value="Genomic_DNA"/>
</dbReference>
<reference evidence="1" key="2">
    <citation type="submission" date="2020-06" db="EMBL/GenBank/DDBJ databases">
        <title>Helianthus annuus Genome sequencing and assembly Release 2.</title>
        <authorList>
            <person name="Gouzy J."/>
            <person name="Langlade N."/>
            <person name="Munos S."/>
        </authorList>
    </citation>
    <scope>NUCLEOTIDE SEQUENCE</scope>
    <source>
        <tissue evidence="1">Leaves</tissue>
    </source>
</reference>
<evidence type="ECO:0000313" key="1">
    <source>
        <dbReference type="EMBL" id="KAF5771619.1"/>
    </source>
</evidence>
<comment type="caution">
    <text evidence="1">The sequence shown here is derived from an EMBL/GenBank/DDBJ whole genome shotgun (WGS) entry which is preliminary data.</text>
</comment>
<gene>
    <name evidence="1" type="ORF">HanXRQr2_Chr13g0567041</name>
</gene>
<dbReference type="AlphaFoldDB" id="A0A9K3EFY3"/>
<name>A0A9K3EFY3_HELAN</name>
<keyword evidence="2" id="KW-1185">Reference proteome</keyword>
<sequence length="60" mass="7075">MKTLHQHLTYENMELKAKGQKVIQNYKFLRIPTGFYLCIFNEVEKMKGNFVISHSLNGEN</sequence>
<evidence type="ECO:0000313" key="2">
    <source>
        <dbReference type="Proteomes" id="UP000215914"/>
    </source>
</evidence>
<accession>A0A9K3EFY3</accession>
<organism evidence="1 2">
    <name type="scientific">Helianthus annuus</name>
    <name type="common">Common sunflower</name>
    <dbReference type="NCBI Taxonomy" id="4232"/>
    <lineage>
        <taxon>Eukaryota</taxon>
        <taxon>Viridiplantae</taxon>
        <taxon>Streptophyta</taxon>
        <taxon>Embryophyta</taxon>
        <taxon>Tracheophyta</taxon>
        <taxon>Spermatophyta</taxon>
        <taxon>Magnoliopsida</taxon>
        <taxon>eudicotyledons</taxon>
        <taxon>Gunneridae</taxon>
        <taxon>Pentapetalae</taxon>
        <taxon>asterids</taxon>
        <taxon>campanulids</taxon>
        <taxon>Asterales</taxon>
        <taxon>Asteraceae</taxon>
        <taxon>Asteroideae</taxon>
        <taxon>Heliantheae alliance</taxon>
        <taxon>Heliantheae</taxon>
        <taxon>Helianthus</taxon>
    </lineage>
</organism>
<dbReference type="Proteomes" id="UP000215914">
    <property type="component" value="Unassembled WGS sequence"/>
</dbReference>
<protein>
    <submittedName>
        <fullName evidence="1">Uncharacterized protein</fullName>
    </submittedName>
</protein>